<protein>
    <submittedName>
        <fullName evidence="2">Uncharacterized protein</fullName>
    </submittedName>
</protein>
<keyword evidence="1" id="KW-0472">Membrane</keyword>
<evidence type="ECO:0000313" key="2">
    <source>
        <dbReference type="EMBL" id="JAD76150.1"/>
    </source>
</evidence>
<dbReference type="AlphaFoldDB" id="A0A0A9CS06"/>
<reference evidence="2" key="2">
    <citation type="journal article" date="2015" name="Data Brief">
        <title>Shoot transcriptome of the giant reed, Arundo donax.</title>
        <authorList>
            <person name="Barrero R.A."/>
            <person name="Guerrero F.D."/>
            <person name="Moolhuijzen P."/>
            <person name="Goolsby J.A."/>
            <person name="Tidwell J."/>
            <person name="Bellgard S.E."/>
            <person name="Bellgard M.I."/>
        </authorList>
    </citation>
    <scope>NUCLEOTIDE SEQUENCE</scope>
    <source>
        <tissue evidence="2">Shoot tissue taken approximately 20 cm above the soil surface</tissue>
    </source>
</reference>
<feature type="transmembrane region" description="Helical" evidence="1">
    <location>
        <begin position="57"/>
        <end position="78"/>
    </location>
</feature>
<accession>A0A0A9CS06</accession>
<organism evidence="2">
    <name type="scientific">Arundo donax</name>
    <name type="common">Giant reed</name>
    <name type="synonym">Donax arundinaceus</name>
    <dbReference type="NCBI Taxonomy" id="35708"/>
    <lineage>
        <taxon>Eukaryota</taxon>
        <taxon>Viridiplantae</taxon>
        <taxon>Streptophyta</taxon>
        <taxon>Embryophyta</taxon>
        <taxon>Tracheophyta</taxon>
        <taxon>Spermatophyta</taxon>
        <taxon>Magnoliopsida</taxon>
        <taxon>Liliopsida</taxon>
        <taxon>Poales</taxon>
        <taxon>Poaceae</taxon>
        <taxon>PACMAD clade</taxon>
        <taxon>Arundinoideae</taxon>
        <taxon>Arundineae</taxon>
        <taxon>Arundo</taxon>
    </lineage>
</organism>
<sequence>MQPVFSHCFCHLLLPYELCVDQLAWVHRHCILIHRPQFARCRLSDFIKLFINNNGRIAIAINLNTISYVLIFFLPSLFSFL</sequence>
<proteinExistence type="predicted"/>
<name>A0A0A9CS06_ARUDO</name>
<reference evidence="2" key="1">
    <citation type="submission" date="2014-09" db="EMBL/GenBank/DDBJ databases">
        <authorList>
            <person name="Magalhaes I.L.F."/>
            <person name="Oliveira U."/>
            <person name="Santos F.R."/>
            <person name="Vidigal T.H.D.A."/>
            <person name="Brescovit A.D."/>
            <person name="Santos A.J."/>
        </authorList>
    </citation>
    <scope>NUCLEOTIDE SEQUENCE</scope>
    <source>
        <tissue evidence="2">Shoot tissue taken approximately 20 cm above the soil surface</tissue>
    </source>
</reference>
<evidence type="ECO:0000256" key="1">
    <source>
        <dbReference type="SAM" id="Phobius"/>
    </source>
</evidence>
<keyword evidence="1" id="KW-0812">Transmembrane</keyword>
<keyword evidence="1" id="KW-1133">Transmembrane helix</keyword>
<dbReference type="EMBL" id="GBRH01221745">
    <property type="protein sequence ID" value="JAD76150.1"/>
    <property type="molecule type" value="Transcribed_RNA"/>
</dbReference>